<name>A0A1G7M0R6_9BACL</name>
<dbReference type="EMBL" id="FNBG01000012">
    <property type="protein sequence ID" value="SDF55337.1"/>
    <property type="molecule type" value="Genomic_DNA"/>
</dbReference>
<accession>A0A1G7M0R6</accession>
<evidence type="ECO:0000313" key="2">
    <source>
        <dbReference type="Proteomes" id="UP000198972"/>
    </source>
</evidence>
<gene>
    <name evidence="1" type="ORF">SAMN04488542_112131</name>
</gene>
<dbReference type="AlphaFoldDB" id="A0A1G7M0R6"/>
<organism evidence="1 2">
    <name type="scientific">Fontibacillus panacisegetis</name>
    <dbReference type="NCBI Taxonomy" id="670482"/>
    <lineage>
        <taxon>Bacteria</taxon>
        <taxon>Bacillati</taxon>
        <taxon>Bacillota</taxon>
        <taxon>Bacilli</taxon>
        <taxon>Bacillales</taxon>
        <taxon>Paenibacillaceae</taxon>
        <taxon>Fontibacillus</taxon>
    </lineage>
</organism>
<proteinExistence type="predicted"/>
<evidence type="ECO:0000313" key="1">
    <source>
        <dbReference type="EMBL" id="SDF55337.1"/>
    </source>
</evidence>
<protein>
    <submittedName>
        <fullName evidence="1">Uncharacterized protein</fullName>
    </submittedName>
</protein>
<dbReference type="Proteomes" id="UP000198972">
    <property type="component" value="Unassembled WGS sequence"/>
</dbReference>
<sequence length="69" mass="8392">MTLSIHPKELINDWGASYRFKFYTLIDDEEHTKELIVKIEQVLRDYATYVDNYDLLPIEIDWENYEDGY</sequence>
<reference evidence="1 2" key="1">
    <citation type="submission" date="2016-10" db="EMBL/GenBank/DDBJ databases">
        <authorList>
            <person name="de Groot N.N."/>
        </authorList>
    </citation>
    <scope>NUCLEOTIDE SEQUENCE [LARGE SCALE GENOMIC DNA]</scope>
    <source>
        <strain evidence="1 2">DSM 28129</strain>
    </source>
</reference>
<dbReference type="STRING" id="670482.SAMN04488542_112131"/>
<keyword evidence="2" id="KW-1185">Reference proteome</keyword>